<dbReference type="GO" id="GO:0008757">
    <property type="term" value="F:S-adenosylmethionine-dependent methyltransferase activity"/>
    <property type="evidence" value="ECO:0007669"/>
    <property type="project" value="InterPro"/>
</dbReference>
<name>A0A2V4AGD1_9PSEU</name>
<gene>
    <name evidence="2" type="ORF">BAY60_29685</name>
</gene>
<dbReference type="EMBL" id="MASW01000007">
    <property type="protein sequence ID" value="PXY18992.1"/>
    <property type="molecule type" value="Genomic_DNA"/>
</dbReference>
<accession>A0A2V4AGD1</accession>
<keyword evidence="3" id="KW-1185">Reference proteome</keyword>
<dbReference type="InterPro" id="IPR029063">
    <property type="entry name" value="SAM-dependent_MTases_sf"/>
</dbReference>
<dbReference type="Proteomes" id="UP000249915">
    <property type="component" value="Unassembled WGS sequence"/>
</dbReference>
<evidence type="ECO:0000313" key="3">
    <source>
        <dbReference type="Proteomes" id="UP000249915"/>
    </source>
</evidence>
<evidence type="ECO:0000259" key="1">
    <source>
        <dbReference type="Pfam" id="PF13649"/>
    </source>
</evidence>
<evidence type="ECO:0000313" key="2">
    <source>
        <dbReference type="EMBL" id="PXY18992.1"/>
    </source>
</evidence>
<protein>
    <recommendedName>
        <fullName evidence="1">Methyltransferase domain-containing protein</fullName>
    </recommendedName>
</protein>
<dbReference type="RefSeq" id="WP_211330529.1">
    <property type="nucleotide sequence ID" value="NZ_MASW01000007.1"/>
</dbReference>
<feature type="domain" description="Methyltransferase" evidence="1">
    <location>
        <begin position="35"/>
        <end position="114"/>
    </location>
</feature>
<comment type="caution">
    <text evidence="2">The sequence shown here is derived from an EMBL/GenBank/DDBJ whole genome shotgun (WGS) entry which is preliminary data.</text>
</comment>
<proteinExistence type="predicted"/>
<dbReference type="Gene3D" id="3.40.50.150">
    <property type="entry name" value="Vaccinia Virus protein VP39"/>
    <property type="match status" value="1"/>
</dbReference>
<dbReference type="AlphaFoldDB" id="A0A2V4AGD1"/>
<dbReference type="SUPFAM" id="SSF53335">
    <property type="entry name" value="S-adenosyl-L-methionine-dependent methyltransferases"/>
    <property type="match status" value="1"/>
</dbReference>
<organism evidence="2 3">
    <name type="scientific">Prauserella muralis</name>
    <dbReference type="NCBI Taxonomy" id="588067"/>
    <lineage>
        <taxon>Bacteria</taxon>
        <taxon>Bacillati</taxon>
        <taxon>Actinomycetota</taxon>
        <taxon>Actinomycetes</taxon>
        <taxon>Pseudonocardiales</taxon>
        <taxon>Pseudonocardiaceae</taxon>
        <taxon>Prauserella</taxon>
    </lineage>
</organism>
<dbReference type="InterPro" id="IPR041698">
    <property type="entry name" value="Methyltransf_25"/>
</dbReference>
<reference evidence="2 3" key="1">
    <citation type="submission" date="2016-07" db="EMBL/GenBank/DDBJ databases">
        <title>Draft genome sequence of Prauserella muralis DSM 45305, isolated from a mould-covered wall in an indoor environment.</title>
        <authorList>
            <person name="Ruckert C."/>
            <person name="Albersmeier A."/>
            <person name="Jiang C.-L."/>
            <person name="Jiang Y."/>
            <person name="Kalinowski J."/>
            <person name="Schneider O."/>
            <person name="Winkler A."/>
            <person name="Zotchev S.B."/>
        </authorList>
    </citation>
    <scope>NUCLEOTIDE SEQUENCE [LARGE SCALE GENOMIC DNA]</scope>
    <source>
        <strain evidence="2 3">DSM 45305</strain>
    </source>
</reference>
<sequence>MTPTAQDHGLPGHHHPQGHGSGTDADCQAEILELDAEVLAVAAVDSSTRLLRRLRERAHGRAVADRVRTVQADLDATWPELGEPDQVWPSASLRHMTDPDRVLRQVRAVLVPGGLFTIPPRSGAALPLRERASPRRAPAAPGGEDRTALDQLLDTNGPHSILRRDDLAVRTERTVWAARRS</sequence>
<dbReference type="Pfam" id="PF13649">
    <property type="entry name" value="Methyltransf_25"/>
    <property type="match status" value="1"/>
</dbReference>